<dbReference type="InterPro" id="IPR043143">
    <property type="entry name" value="Mal/L-sulf/L-lact_DH-like_NADP"/>
</dbReference>
<protein>
    <submittedName>
        <fullName evidence="3">Ldh family oxidoreductase</fullName>
    </submittedName>
</protein>
<evidence type="ECO:0000256" key="1">
    <source>
        <dbReference type="ARBA" id="ARBA00006056"/>
    </source>
</evidence>
<dbReference type="PANTHER" id="PTHR11091">
    <property type="entry name" value="OXIDOREDUCTASE-RELATED"/>
    <property type="match status" value="1"/>
</dbReference>
<evidence type="ECO:0000256" key="2">
    <source>
        <dbReference type="ARBA" id="ARBA00023002"/>
    </source>
</evidence>
<proteinExistence type="inferred from homology"/>
<organism evidence="3 4">
    <name type="scientific">Peptostreptococcus equinus</name>
    <dbReference type="NCBI Taxonomy" id="3003601"/>
    <lineage>
        <taxon>Bacteria</taxon>
        <taxon>Bacillati</taxon>
        <taxon>Bacillota</taxon>
        <taxon>Clostridia</taxon>
        <taxon>Peptostreptococcales</taxon>
        <taxon>Peptostreptococcaceae</taxon>
        <taxon>Peptostreptococcus</taxon>
    </lineage>
</organism>
<dbReference type="InterPro" id="IPR036111">
    <property type="entry name" value="Mal/L-sulfo/L-lacto_DH-like_sf"/>
</dbReference>
<dbReference type="Pfam" id="PF02615">
    <property type="entry name" value="Ldh_2"/>
    <property type="match status" value="1"/>
</dbReference>
<name>A0ABY7JMZ6_9FIRM</name>
<dbReference type="InterPro" id="IPR043144">
    <property type="entry name" value="Mal/L-sulf/L-lact_DH-like_ah"/>
</dbReference>
<keyword evidence="2" id="KW-0560">Oxidoreductase</keyword>
<reference evidence="3" key="1">
    <citation type="submission" date="2022-12" db="EMBL/GenBank/DDBJ databases">
        <title>Peptostreptococcus.</title>
        <authorList>
            <person name="Lee S.H."/>
        </authorList>
    </citation>
    <scope>NUCLEOTIDE SEQUENCE</scope>
    <source>
        <strain evidence="3">CBA3647</strain>
    </source>
</reference>
<gene>
    <name evidence="3" type="ORF">O0R46_08030</name>
</gene>
<sequence length="359" mass="39710">MEKAILVKSEELRDYCQRAFVKFGFDNEDAKTITDVLMAADMYGIDTHGSQRLEMYRQHINKGFVKVGNKPSVAHETGISAVVDGNQAMGQVVSKYAMDLAIEKAKKSGVGMVTVRNSNHYGIAGYYSQLASKEGLIGISATNSFRVVVPTFGKKPMMGTNPIAISIPAEPTEFFFDIATSVVACGKVEVRNKKGINLPVGWGINEEGKDEVNPQHLFDNIMNREGGLYPVGGSSQLFGSHKGFGFSLLVEFLTGVLSDGTTSNHTEEDGMMGICHYFMAIDPNLFGDPKKITKKWSTYLQEVRDSEKAYGQERIYTHGEKEKETYQERIKSGIPILPKTIEEMKSLAKELNMEFGINI</sequence>
<dbReference type="SUPFAM" id="SSF89733">
    <property type="entry name" value="L-sulfolactate dehydrogenase-like"/>
    <property type="match status" value="1"/>
</dbReference>
<dbReference type="InterPro" id="IPR003767">
    <property type="entry name" value="Malate/L-lactate_DH-like"/>
</dbReference>
<dbReference type="Gene3D" id="1.10.1530.10">
    <property type="match status" value="1"/>
</dbReference>
<evidence type="ECO:0000313" key="3">
    <source>
        <dbReference type="EMBL" id="WAW14539.1"/>
    </source>
</evidence>
<keyword evidence="4" id="KW-1185">Reference proteome</keyword>
<comment type="similarity">
    <text evidence="1">Belongs to the LDH2/MDH2 oxidoreductase family.</text>
</comment>
<dbReference type="PANTHER" id="PTHR11091:SF0">
    <property type="entry name" value="MALATE DEHYDROGENASE"/>
    <property type="match status" value="1"/>
</dbReference>
<dbReference type="EMBL" id="CP114052">
    <property type="protein sequence ID" value="WAW14539.1"/>
    <property type="molecule type" value="Genomic_DNA"/>
</dbReference>
<dbReference type="RefSeq" id="WP_269311236.1">
    <property type="nucleotide sequence ID" value="NZ_CP114052.1"/>
</dbReference>
<dbReference type="Proteomes" id="UP001164187">
    <property type="component" value="Chromosome"/>
</dbReference>
<accession>A0ABY7JMZ6</accession>
<dbReference type="Gene3D" id="3.30.1370.60">
    <property type="entry name" value="Hypothetical oxidoreductase yiak, domain 2"/>
    <property type="match status" value="1"/>
</dbReference>
<evidence type="ECO:0000313" key="4">
    <source>
        <dbReference type="Proteomes" id="UP001164187"/>
    </source>
</evidence>